<dbReference type="InterPro" id="IPR026466">
    <property type="entry name" value="Fim_isopep_form_D2_dom"/>
</dbReference>
<keyword evidence="4" id="KW-0572">Peptidoglycan-anchor</keyword>
<dbReference type="Gene3D" id="1.20.58.90">
    <property type="match status" value="1"/>
</dbReference>
<feature type="region of interest" description="Disordered" evidence="5">
    <location>
        <begin position="229"/>
        <end position="248"/>
    </location>
</feature>
<evidence type="ECO:0000259" key="8">
    <source>
        <dbReference type="Pfam" id="PF00746"/>
    </source>
</evidence>
<evidence type="ECO:0000259" key="12">
    <source>
        <dbReference type="Pfam" id="PF17802"/>
    </source>
</evidence>
<dbReference type="InterPro" id="IPR013783">
    <property type="entry name" value="Ig-like_fold"/>
</dbReference>
<keyword evidence="6" id="KW-0472">Membrane</keyword>
<dbReference type="Pfam" id="PF16569">
    <property type="entry name" value="GramPos_pilinBB"/>
    <property type="match status" value="1"/>
</dbReference>
<dbReference type="InterPro" id="IPR019931">
    <property type="entry name" value="LPXTG_anchor"/>
</dbReference>
<protein>
    <submittedName>
        <fullName evidence="13">Pilin N-terminal domain-containing protein</fullName>
    </submittedName>
</protein>
<dbReference type="RefSeq" id="WP_410023655.1">
    <property type="nucleotide sequence ID" value="NZ_JBGMEG010000003.1"/>
</dbReference>
<evidence type="ECO:0000256" key="6">
    <source>
        <dbReference type="SAM" id="Phobius"/>
    </source>
</evidence>
<evidence type="ECO:0000256" key="5">
    <source>
        <dbReference type="SAM" id="MobiDB-lite"/>
    </source>
</evidence>
<dbReference type="Gene3D" id="2.60.40.10">
    <property type="entry name" value="Immunoglobulins"/>
    <property type="match status" value="2"/>
</dbReference>
<feature type="region of interest" description="Disordered" evidence="5">
    <location>
        <begin position="373"/>
        <end position="400"/>
    </location>
</feature>
<feature type="signal peptide" evidence="7">
    <location>
        <begin position="1"/>
        <end position="31"/>
    </location>
</feature>
<keyword evidence="3 7" id="KW-0732">Signal</keyword>
<dbReference type="InterPro" id="IPR032364">
    <property type="entry name" value="GramPos_pilinD1_N"/>
</dbReference>
<comment type="caution">
    <text evidence="13">The sequence shown here is derived from an EMBL/GenBank/DDBJ whole genome shotgun (WGS) entry which is preliminary data.</text>
</comment>
<keyword evidence="1" id="KW-0134">Cell wall</keyword>
<dbReference type="Gene3D" id="2.60.40.740">
    <property type="match status" value="1"/>
</dbReference>
<dbReference type="EMBL" id="JBGMEG010000003">
    <property type="protein sequence ID" value="MFO3717057.1"/>
    <property type="molecule type" value="Genomic_DNA"/>
</dbReference>
<keyword evidence="14" id="KW-1185">Reference proteome</keyword>
<evidence type="ECO:0000259" key="11">
    <source>
        <dbReference type="Pfam" id="PF16570"/>
    </source>
</evidence>
<feature type="domain" description="Gram-positive cocci surface proteins LPxTG" evidence="8">
    <location>
        <begin position="720"/>
        <end position="756"/>
    </location>
</feature>
<evidence type="ECO:0000313" key="14">
    <source>
        <dbReference type="Proteomes" id="UP001637993"/>
    </source>
</evidence>
<evidence type="ECO:0000256" key="7">
    <source>
        <dbReference type="SAM" id="SignalP"/>
    </source>
</evidence>
<dbReference type="InterPro" id="IPR032334">
    <property type="entry name" value="GramPos_pilinBB"/>
</dbReference>
<evidence type="ECO:0000256" key="2">
    <source>
        <dbReference type="ARBA" id="ARBA00022525"/>
    </source>
</evidence>
<dbReference type="InterPro" id="IPR041033">
    <property type="entry name" value="SpaA_PFL_dom_1"/>
</dbReference>
<dbReference type="Proteomes" id="UP001637993">
    <property type="component" value="Unassembled WGS sequence"/>
</dbReference>
<evidence type="ECO:0000256" key="4">
    <source>
        <dbReference type="ARBA" id="ARBA00023088"/>
    </source>
</evidence>
<feature type="domain" description="Gram-positive pilin subunit D1 N-terminal" evidence="9">
    <location>
        <begin position="37"/>
        <end position="203"/>
    </location>
</feature>
<feature type="transmembrane region" description="Helical" evidence="6">
    <location>
        <begin position="731"/>
        <end position="752"/>
    </location>
</feature>
<feature type="chain" id="PRO_5045184773" evidence="7">
    <location>
        <begin position="32"/>
        <end position="761"/>
    </location>
</feature>
<dbReference type="Pfam" id="PF16570">
    <property type="entry name" value="GramPos_pilinD3"/>
    <property type="match status" value="1"/>
</dbReference>
<dbReference type="InterPro" id="IPR032332">
    <property type="entry name" value="GramPos_pilinD3"/>
</dbReference>
<dbReference type="Pfam" id="PF16555">
    <property type="entry name" value="GramPos_pilinD1"/>
    <property type="match status" value="1"/>
</dbReference>
<sequence>MKKATNKLMSFLAAFAMVLSVLVAPFTSANADDATTQKTTKVTLHKLLMTKNELDSWDEKGPEGYDGTQNLEQLGELQSVGKTLNEIPDVFFAVQNSDGKYLAEDGSVASVQEPTAEGFEEAVLGGLTTENGLELNTENLAQDKATEYTIVEIPELSTYKGTDDKGNKSKLLAGSKAVPVKITLPLVNEKGVVTEAHVYPKNTEEKPEIDKNFANTNTAEEVKKDDFDLSTETGEGKNPVVAPNHGADYNNYQKEKARVTAELGKSVPYEVKTKIQAGSKYQTLNWKDTMTNGLTLDANTIQLATNPSLDLTKGTDYKITADDRGFTLSLTETGFKKLNAVTHPEAGAGKNVEFTITYSAKVNKNAVKDIPEKNDVKLEYSNKPSQEKEPTPVTPDKQNGELKVTKTWSGKGENENPEVVYTISNGTINASVMLNGKEKTNKEFDLGNGITFTVTGAYAGTFKGEALKTNNWTIAERVAGYDETINADTSGAAAITNTKDNENPTPLNPSEPEVVYYGKKFVKADKSSGQRLEGAEFVVRNSKNKFLALKGQARVGEQKTALETAKENYTNAIDAWNKAVAENKAKPENQRVADDKLAVTIGGQEYTGKTAVQAKIAELKVDYDKAFKEAANAYEWVDSQDATNVVKLISDVNGKFEISGLEKGSYTLVEVKAPAGYALPTKPEFGFDVDANSYNNGDVQYEGTAPVTNDDATKDAKRVDNQLVTIPQTGGIGSLIFIVAGLALMGVAFVAMKRRNSYEEA</sequence>
<feature type="domain" description="SpaA-like prealbumin fold" evidence="12">
    <location>
        <begin position="640"/>
        <end position="693"/>
    </location>
</feature>
<evidence type="ECO:0000256" key="1">
    <source>
        <dbReference type="ARBA" id="ARBA00022512"/>
    </source>
</evidence>
<dbReference type="Gene3D" id="2.60.40.1140">
    <property type="entry name" value="Collagen-binding surface protein Cna, B-type domain"/>
    <property type="match status" value="1"/>
</dbReference>
<keyword evidence="6" id="KW-0812">Transmembrane</keyword>
<proteinExistence type="predicted"/>
<keyword evidence="2" id="KW-0964">Secreted</keyword>
<dbReference type="NCBIfam" id="TIGR01167">
    <property type="entry name" value="LPXTG_anchor"/>
    <property type="match status" value="1"/>
</dbReference>
<evidence type="ECO:0000259" key="10">
    <source>
        <dbReference type="Pfam" id="PF16569"/>
    </source>
</evidence>
<evidence type="ECO:0000313" key="13">
    <source>
        <dbReference type="EMBL" id="MFO3717057.1"/>
    </source>
</evidence>
<reference evidence="13 14" key="1">
    <citation type="journal article" date="2025" name="Anaerobe">
        <title>Description of Anaerococcus kampingiae sp. nov., Anaerococcus groningensis sp. nov., Anaerococcus martiniensis sp. nov., and Anaerococcus cruorum sp. nov., isolated from human clinical specimens.</title>
        <authorList>
            <person name="Boiten K.E."/>
            <person name="Meijer J."/>
            <person name="van Wezel E.M."/>
            <person name="Veloo A.C.M."/>
        </authorList>
    </citation>
    <scope>NUCLEOTIDE SEQUENCE [LARGE SCALE GENOMIC DNA]</scope>
    <source>
        <strain evidence="13 14">ENR1011</strain>
    </source>
</reference>
<dbReference type="Pfam" id="PF00746">
    <property type="entry name" value="Gram_pos_anchor"/>
    <property type="match status" value="1"/>
</dbReference>
<keyword evidence="6" id="KW-1133">Transmembrane helix</keyword>
<feature type="domain" description="Gram-positive pilin backbone subunit 3 Cna-B-like" evidence="11">
    <location>
        <begin position="399"/>
        <end position="539"/>
    </location>
</feature>
<dbReference type="Pfam" id="PF17802">
    <property type="entry name" value="SpaA"/>
    <property type="match status" value="1"/>
</dbReference>
<dbReference type="NCBIfam" id="TIGR04226">
    <property type="entry name" value="RrgB_K2N_iso_D2"/>
    <property type="match status" value="1"/>
</dbReference>
<evidence type="ECO:0000259" key="9">
    <source>
        <dbReference type="Pfam" id="PF16555"/>
    </source>
</evidence>
<evidence type="ECO:0000256" key="3">
    <source>
        <dbReference type="ARBA" id="ARBA00022729"/>
    </source>
</evidence>
<feature type="domain" description="Gram-positive pilin backbone subunit 2 Cna-B-like" evidence="10">
    <location>
        <begin position="263"/>
        <end position="384"/>
    </location>
</feature>
<name>A0ABW9MYY3_9FIRM</name>
<feature type="compositionally biased region" description="Basic and acidic residues" evidence="5">
    <location>
        <begin position="373"/>
        <end position="390"/>
    </location>
</feature>
<gene>
    <name evidence="13" type="ORF">AB9Q04_01680</name>
</gene>
<accession>A0ABW9MYY3</accession>
<organism evidence="13 14">
    <name type="scientific">Anaerococcus groningensis</name>
    <dbReference type="NCBI Taxonomy" id="3115616"/>
    <lineage>
        <taxon>Bacteria</taxon>
        <taxon>Bacillati</taxon>
        <taxon>Bacillota</taxon>
        <taxon>Tissierellia</taxon>
        <taxon>Tissierellales</taxon>
        <taxon>Peptoniphilaceae</taxon>
        <taxon>Anaerococcus</taxon>
    </lineage>
</organism>